<dbReference type="GO" id="GO:0016491">
    <property type="term" value="F:oxidoreductase activity"/>
    <property type="evidence" value="ECO:0007669"/>
    <property type="project" value="UniProtKB-KW"/>
</dbReference>
<dbReference type="Proteomes" id="UP000536179">
    <property type="component" value="Unassembled WGS sequence"/>
</dbReference>
<protein>
    <submittedName>
        <fullName evidence="3">3-oxoacyl-ACP reductase-like protein</fullName>
    </submittedName>
</protein>
<name>A0A7W5DYZ6_9BACT</name>
<dbReference type="PANTHER" id="PTHR43669:SF3">
    <property type="entry name" value="ALCOHOL DEHYDROGENASE, PUTATIVE (AFU_ORTHOLOGUE AFUA_3G03445)-RELATED"/>
    <property type="match status" value="1"/>
</dbReference>
<reference evidence="3 4" key="1">
    <citation type="submission" date="2020-08" db="EMBL/GenBank/DDBJ databases">
        <title>Genomic Encyclopedia of Type Strains, Phase III (KMG-III): the genomes of soil and plant-associated and newly described type strains.</title>
        <authorList>
            <person name="Whitman W."/>
        </authorList>
    </citation>
    <scope>NUCLEOTIDE SEQUENCE [LARGE SCALE GENOMIC DNA]</scope>
    <source>
        <strain evidence="3 4">CECT 8075</strain>
    </source>
</reference>
<proteinExistence type="inferred from homology"/>
<gene>
    <name evidence="3" type="ORF">FHS27_002584</name>
</gene>
<accession>A0A7W5DYZ6</accession>
<dbReference type="InterPro" id="IPR036291">
    <property type="entry name" value="NAD(P)-bd_dom_sf"/>
</dbReference>
<evidence type="ECO:0000256" key="2">
    <source>
        <dbReference type="ARBA" id="ARBA00023002"/>
    </source>
</evidence>
<dbReference type="RefSeq" id="WP_221225043.1">
    <property type="nucleotide sequence ID" value="NZ_JACHXU010000007.1"/>
</dbReference>
<keyword evidence="4" id="KW-1185">Reference proteome</keyword>
<dbReference type="AlphaFoldDB" id="A0A7W5DYZ6"/>
<evidence type="ECO:0000313" key="4">
    <source>
        <dbReference type="Proteomes" id="UP000536179"/>
    </source>
</evidence>
<dbReference type="CDD" id="cd05233">
    <property type="entry name" value="SDR_c"/>
    <property type="match status" value="1"/>
</dbReference>
<evidence type="ECO:0000313" key="3">
    <source>
        <dbReference type="EMBL" id="MBB3206772.1"/>
    </source>
</evidence>
<keyword evidence="2" id="KW-0560">Oxidoreductase</keyword>
<dbReference type="PANTHER" id="PTHR43669">
    <property type="entry name" value="5-KETO-D-GLUCONATE 5-REDUCTASE"/>
    <property type="match status" value="1"/>
</dbReference>
<dbReference type="EMBL" id="JACHXU010000007">
    <property type="protein sequence ID" value="MBB3206772.1"/>
    <property type="molecule type" value="Genomic_DNA"/>
</dbReference>
<comment type="similarity">
    <text evidence="1">Belongs to the short-chain dehydrogenases/reductases (SDR) family.</text>
</comment>
<dbReference type="Pfam" id="PF00106">
    <property type="entry name" value="adh_short"/>
    <property type="match status" value="1"/>
</dbReference>
<sequence>MRYITSPLEKNGASVNSNIALFAADSSIDLQQPTATNEREDQCAYSHEKQERRSVNDMKVVIVTGAGSGIGAATAKRFVNDGFNVVLNGRNERKLQDVADAIGSENALIVQGDVSSEADVDNLITQTRSLTFLLERPSRVSTTNGTYP</sequence>
<comment type="caution">
    <text evidence="3">The sequence shown here is derived from an EMBL/GenBank/DDBJ whole genome shotgun (WGS) entry which is preliminary data.</text>
</comment>
<dbReference type="Gene3D" id="3.40.50.720">
    <property type="entry name" value="NAD(P)-binding Rossmann-like Domain"/>
    <property type="match status" value="1"/>
</dbReference>
<dbReference type="SUPFAM" id="SSF51735">
    <property type="entry name" value="NAD(P)-binding Rossmann-fold domains"/>
    <property type="match status" value="1"/>
</dbReference>
<organism evidence="3 4">
    <name type="scientific">Aporhodopirellula rubra</name>
    <dbReference type="NCBI Taxonomy" id="980271"/>
    <lineage>
        <taxon>Bacteria</taxon>
        <taxon>Pseudomonadati</taxon>
        <taxon>Planctomycetota</taxon>
        <taxon>Planctomycetia</taxon>
        <taxon>Pirellulales</taxon>
        <taxon>Pirellulaceae</taxon>
        <taxon>Aporhodopirellula</taxon>
    </lineage>
</organism>
<dbReference type="InterPro" id="IPR002347">
    <property type="entry name" value="SDR_fam"/>
</dbReference>
<evidence type="ECO:0000256" key="1">
    <source>
        <dbReference type="ARBA" id="ARBA00006484"/>
    </source>
</evidence>